<keyword evidence="3 8" id="KW-0489">Methyltransferase</keyword>
<dbReference type="UniPathway" id="UPA00262">
    <property type="reaction ID" value="UER00211"/>
</dbReference>
<name>A0A127QMH3_9BURK</name>
<sequence length="268" mass="28457">MQTTRPASTTSSPLGKVYLIGAGPGAADLITVRGARLLAQAEVVLHDALVTEEMLALCPQAVKIAVGKRCGKLSTAQQFINKQLVDNARKYAVVVRLKGGDPMLFGRADEELRTLEQHGIEVEVVPGISAALAAAAASQQPLTKRGVARSVAFFTSSTAPGESDQVNMPSCDTLVQYMGGREAAATAQRLLAQGRAASTPVVVVENCSRDNQHILRLQLDQLEQGLQQCEGPVLVMIGEALATRATQTLEDDQEKMQEAPAETRRSAA</sequence>
<dbReference type="InterPro" id="IPR014777">
    <property type="entry name" value="4pyrrole_Mease_sub1"/>
</dbReference>
<evidence type="ECO:0000256" key="3">
    <source>
        <dbReference type="ARBA" id="ARBA00022603"/>
    </source>
</evidence>
<evidence type="ECO:0000259" key="10">
    <source>
        <dbReference type="Pfam" id="PF00590"/>
    </source>
</evidence>
<dbReference type="PROSITE" id="PS00839">
    <property type="entry name" value="SUMT_1"/>
    <property type="match status" value="1"/>
</dbReference>
<evidence type="ECO:0000256" key="7">
    <source>
        <dbReference type="ARBA" id="ARBA00025705"/>
    </source>
</evidence>
<dbReference type="PROSITE" id="PS00840">
    <property type="entry name" value="SUMT_2"/>
    <property type="match status" value="1"/>
</dbReference>
<dbReference type="InterPro" id="IPR050161">
    <property type="entry name" value="Siro_Cobalamin_biosynth"/>
</dbReference>
<dbReference type="GO" id="GO:0004851">
    <property type="term" value="F:uroporphyrin-III C-methyltransferase activity"/>
    <property type="evidence" value="ECO:0007669"/>
    <property type="project" value="UniProtKB-EC"/>
</dbReference>
<dbReference type="NCBIfam" id="NF004790">
    <property type="entry name" value="PRK06136.1"/>
    <property type="match status" value="1"/>
</dbReference>
<keyword evidence="4 8" id="KW-0808">Transferase</keyword>
<keyword evidence="6" id="KW-0627">Porphyrin biosynthesis</keyword>
<dbReference type="GO" id="GO:0032259">
    <property type="term" value="P:methylation"/>
    <property type="evidence" value="ECO:0007669"/>
    <property type="project" value="UniProtKB-KW"/>
</dbReference>
<dbReference type="InterPro" id="IPR000878">
    <property type="entry name" value="4pyrrol_Mease"/>
</dbReference>
<dbReference type="PATRIC" id="fig|279058.18.peg.3490"/>
<accession>A0A127QMH3</accession>
<dbReference type="GO" id="GO:0019354">
    <property type="term" value="P:siroheme biosynthetic process"/>
    <property type="evidence" value="ECO:0007669"/>
    <property type="project" value="UniProtKB-UniPathway"/>
</dbReference>
<feature type="domain" description="Tetrapyrrole methylase" evidence="10">
    <location>
        <begin position="16"/>
        <end position="222"/>
    </location>
</feature>
<keyword evidence="12" id="KW-1185">Reference proteome</keyword>
<dbReference type="Gene3D" id="3.30.950.10">
    <property type="entry name" value="Methyltransferase, Cobalt-precorrin-4 Transmethylase, Domain 2"/>
    <property type="match status" value="1"/>
</dbReference>
<dbReference type="NCBIfam" id="TIGR01469">
    <property type="entry name" value="cobA_cysG_Cterm"/>
    <property type="match status" value="1"/>
</dbReference>
<evidence type="ECO:0000256" key="4">
    <source>
        <dbReference type="ARBA" id="ARBA00022679"/>
    </source>
</evidence>
<keyword evidence="5" id="KW-0949">S-adenosyl-L-methionine</keyword>
<evidence type="ECO:0000256" key="2">
    <source>
        <dbReference type="ARBA" id="ARBA00012162"/>
    </source>
</evidence>
<comment type="similarity">
    <text evidence="1 8">Belongs to the precorrin methyltransferase family.</text>
</comment>
<evidence type="ECO:0000256" key="9">
    <source>
        <dbReference type="SAM" id="MobiDB-lite"/>
    </source>
</evidence>
<dbReference type="AlphaFoldDB" id="A0A127QMH3"/>
<evidence type="ECO:0000313" key="12">
    <source>
        <dbReference type="Proteomes" id="UP000071778"/>
    </source>
</evidence>
<dbReference type="PANTHER" id="PTHR45790">
    <property type="entry name" value="SIROHEME SYNTHASE-RELATED"/>
    <property type="match status" value="1"/>
</dbReference>
<gene>
    <name evidence="11" type="primary">cobA</name>
    <name evidence="11" type="ORF">CAter282_3548</name>
</gene>
<dbReference type="InterPro" id="IPR006366">
    <property type="entry name" value="CobA/CysG_C"/>
</dbReference>
<dbReference type="InterPro" id="IPR003043">
    <property type="entry name" value="Uropor_MeTrfase_CS"/>
</dbReference>
<dbReference type="CDD" id="cd11642">
    <property type="entry name" value="SUMT"/>
    <property type="match status" value="1"/>
</dbReference>
<dbReference type="EC" id="2.1.1.107" evidence="2"/>
<comment type="pathway">
    <text evidence="7">Porphyrin-containing compound metabolism; siroheme biosynthesis; precorrin-2 from uroporphyrinogen III: step 1/1.</text>
</comment>
<dbReference type="FunFam" id="3.40.1010.10:FF:000001">
    <property type="entry name" value="Siroheme synthase"/>
    <property type="match status" value="1"/>
</dbReference>
<dbReference type="InterPro" id="IPR035996">
    <property type="entry name" value="4pyrrol_Methylase_sf"/>
</dbReference>
<dbReference type="EMBL" id="CP013235">
    <property type="protein sequence ID" value="AMP11234.1"/>
    <property type="molecule type" value="Genomic_DNA"/>
</dbReference>
<reference evidence="11 12" key="1">
    <citation type="submission" date="2015-11" db="EMBL/GenBank/DDBJ databases">
        <title>Exploring the genomic traits of fungus-feeding bacterial genus Collimonas.</title>
        <authorList>
            <person name="Song C."/>
            <person name="Schmidt R."/>
            <person name="de Jager V."/>
            <person name="Krzyzanowska D."/>
            <person name="Jongedijk E."/>
            <person name="Cankar K."/>
            <person name="Beekwilder J."/>
            <person name="van Veen A."/>
            <person name="de Boer W."/>
            <person name="van Veen J.A."/>
            <person name="Garbeva P."/>
        </authorList>
    </citation>
    <scope>NUCLEOTIDE SEQUENCE [LARGE SCALE GENOMIC DNA]</scope>
    <source>
        <strain evidence="11 12">Ter282</strain>
    </source>
</reference>
<dbReference type="Proteomes" id="UP000071778">
    <property type="component" value="Chromosome"/>
</dbReference>
<evidence type="ECO:0000313" key="11">
    <source>
        <dbReference type="EMBL" id="AMP11234.1"/>
    </source>
</evidence>
<proteinExistence type="inferred from homology"/>
<evidence type="ECO:0000256" key="8">
    <source>
        <dbReference type="RuleBase" id="RU003960"/>
    </source>
</evidence>
<dbReference type="SUPFAM" id="SSF53790">
    <property type="entry name" value="Tetrapyrrole methylase"/>
    <property type="match status" value="1"/>
</dbReference>
<dbReference type="InterPro" id="IPR014776">
    <property type="entry name" value="4pyrrole_Mease_sub2"/>
</dbReference>
<dbReference type="Pfam" id="PF00590">
    <property type="entry name" value="TP_methylase"/>
    <property type="match status" value="1"/>
</dbReference>
<evidence type="ECO:0000256" key="6">
    <source>
        <dbReference type="ARBA" id="ARBA00023244"/>
    </source>
</evidence>
<protein>
    <recommendedName>
        <fullName evidence="2">uroporphyrinogen-III C-methyltransferase</fullName>
        <ecNumber evidence="2">2.1.1.107</ecNumber>
    </recommendedName>
</protein>
<feature type="compositionally biased region" description="Basic and acidic residues" evidence="9">
    <location>
        <begin position="254"/>
        <end position="268"/>
    </location>
</feature>
<dbReference type="PANTHER" id="PTHR45790:SF3">
    <property type="entry name" value="S-ADENOSYL-L-METHIONINE-DEPENDENT UROPORPHYRINOGEN III METHYLTRANSFERASE, CHLOROPLASTIC"/>
    <property type="match status" value="1"/>
</dbReference>
<organism evidence="11 12">
    <name type="scientific">Collimonas arenae</name>
    <dbReference type="NCBI Taxonomy" id="279058"/>
    <lineage>
        <taxon>Bacteria</taxon>
        <taxon>Pseudomonadati</taxon>
        <taxon>Pseudomonadota</taxon>
        <taxon>Betaproteobacteria</taxon>
        <taxon>Burkholderiales</taxon>
        <taxon>Oxalobacteraceae</taxon>
        <taxon>Collimonas</taxon>
    </lineage>
</organism>
<dbReference type="RefSeq" id="WP_061537373.1">
    <property type="nucleotide sequence ID" value="NZ_CP013235.1"/>
</dbReference>
<evidence type="ECO:0000256" key="5">
    <source>
        <dbReference type="ARBA" id="ARBA00022691"/>
    </source>
</evidence>
<dbReference type="Gene3D" id="3.40.1010.10">
    <property type="entry name" value="Cobalt-precorrin-4 Transmethylase, Domain 1"/>
    <property type="match status" value="1"/>
</dbReference>
<feature type="region of interest" description="Disordered" evidence="9">
    <location>
        <begin position="246"/>
        <end position="268"/>
    </location>
</feature>
<evidence type="ECO:0000256" key="1">
    <source>
        <dbReference type="ARBA" id="ARBA00005879"/>
    </source>
</evidence>